<dbReference type="Proteomes" id="UP000287033">
    <property type="component" value="Unassembled WGS sequence"/>
</dbReference>
<dbReference type="CDD" id="cd00110">
    <property type="entry name" value="LamG"/>
    <property type="match status" value="2"/>
</dbReference>
<keyword evidence="7" id="KW-0130">Cell adhesion</keyword>
<feature type="domain" description="Cadherin" evidence="19">
    <location>
        <begin position="395"/>
        <end position="495"/>
    </location>
</feature>
<dbReference type="FunFam" id="2.60.40.60:FF:000104">
    <property type="entry name" value="cadherin-23 isoform X1"/>
    <property type="match status" value="1"/>
</dbReference>
<feature type="domain" description="EGF-like" evidence="18">
    <location>
        <begin position="1818"/>
        <end position="1854"/>
    </location>
</feature>
<evidence type="ECO:0000256" key="12">
    <source>
        <dbReference type="PROSITE-ProRule" id="PRU00043"/>
    </source>
</evidence>
<feature type="domain" description="Cadherin" evidence="19">
    <location>
        <begin position="185"/>
        <end position="291"/>
    </location>
</feature>
<evidence type="ECO:0000256" key="1">
    <source>
        <dbReference type="ARBA" id="ARBA00004167"/>
    </source>
</evidence>
<dbReference type="FunFam" id="2.60.40.60:FF:000024">
    <property type="entry name" value="FAT atypical cadherin 3"/>
    <property type="match status" value="2"/>
</dbReference>
<dbReference type="PROSITE" id="PS00232">
    <property type="entry name" value="CADHERIN_1"/>
    <property type="match status" value="7"/>
</dbReference>
<dbReference type="FunFam" id="2.60.40.60:FF:000039">
    <property type="entry name" value="FAT atypical cadherin 3"/>
    <property type="match status" value="1"/>
</dbReference>
<dbReference type="PANTHER" id="PTHR24025:SF23">
    <property type="entry name" value="NEURAL-CADHERIN"/>
    <property type="match status" value="1"/>
</dbReference>
<keyword evidence="2 13" id="KW-0245">EGF-like domain</keyword>
<dbReference type="GO" id="GO:0007156">
    <property type="term" value="P:homophilic cell adhesion via plasma membrane adhesion molecules"/>
    <property type="evidence" value="ECO:0007669"/>
    <property type="project" value="InterPro"/>
</dbReference>
<evidence type="ECO:0008006" key="22">
    <source>
        <dbReference type="Google" id="ProtNLM"/>
    </source>
</evidence>
<comment type="caution">
    <text evidence="13">Lacks conserved residue(s) required for the propagation of feature annotation.</text>
</comment>
<feature type="region of interest" description="Disordered" evidence="14">
    <location>
        <begin position="2836"/>
        <end position="2857"/>
    </location>
</feature>
<keyword evidence="3 15" id="KW-0812">Transmembrane</keyword>
<feature type="compositionally biased region" description="Low complexity" evidence="14">
    <location>
        <begin position="2712"/>
        <end position="2724"/>
    </location>
</feature>
<feature type="domain" description="Cadherin" evidence="19">
    <location>
        <begin position="1331"/>
        <end position="1435"/>
    </location>
</feature>
<dbReference type="InterPro" id="IPR001881">
    <property type="entry name" value="EGF-like_Ca-bd_dom"/>
</dbReference>
<gene>
    <name evidence="20" type="ORF">chiPu_0013682</name>
</gene>
<evidence type="ECO:0000256" key="8">
    <source>
        <dbReference type="ARBA" id="ARBA00022989"/>
    </source>
</evidence>
<keyword evidence="4 16" id="KW-0732">Signal</keyword>
<dbReference type="InterPro" id="IPR000152">
    <property type="entry name" value="EGF-type_Asp/Asn_hydroxyl_site"/>
</dbReference>
<dbReference type="SMART" id="SM00282">
    <property type="entry name" value="LamG"/>
    <property type="match status" value="2"/>
</dbReference>
<feature type="domain" description="Cadherin" evidence="19">
    <location>
        <begin position="1645"/>
        <end position="1750"/>
    </location>
</feature>
<dbReference type="Gene3D" id="2.60.120.200">
    <property type="match status" value="2"/>
</dbReference>
<dbReference type="FunFam" id="2.60.40.60:FF:000020">
    <property type="entry name" value="Dachsous cadherin-related 1b"/>
    <property type="match status" value="3"/>
</dbReference>
<dbReference type="FunFam" id="2.60.40.60:FF:000106">
    <property type="entry name" value="FAT atypical cadherin 4"/>
    <property type="match status" value="1"/>
</dbReference>
<organism evidence="20 21">
    <name type="scientific">Chiloscyllium punctatum</name>
    <name type="common">Brownbanded bambooshark</name>
    <name type="synonym">Hemiscyllium punctatum</name>
    <dbReference type="NCBI Taxonomy" id="137246"/>
    <lineage>
        <taxon>Eukaryota</taxon>
        <taxon>Metazoa</taxon>
        <taxon>Chordata</taxon>
        <taxon>Craniata</taxon>
        <taxon>Vertebrata</taxon>
        <taxon>Chondrichthyes</taxon>
        <taxon>Elasmobranchii</taxon>
        <taxon>Galeomorphii</taxon>
        <taxon>Galeoidea</taxon>
        <taxon>Orectolobiformes</taxon>
        <taxon>Hemiscylliidae</taxon>
        <taxon>Chiloscyllium</taxon>
    </lineage>
</organism>
<dbReference type="PROSITE" id="PS50026">
    <property type="entry name" value="EGF_3"/>
    <property type="match status" value="4"/>
</dbReference>
<dbReference type="Pfam" id="PF02210">
    <property type="entry name" value="Laminin_G_2"/>
    <property type="match status" value="1"/>
</dbReference>
<feature type="domain" description="EGF-like" evidence="18">
    <location>
        <begin position="2081"/>
        <end position="2117"/>
    </location>
</feature>
<dbReference type="SUPFAM" id="SSF49313">
    <property type="entry name" value="Cadherin-like"/>
    <property type="match status" value="17"/>
</dbReference>
<evidence type="ECO:0000259" key="18">
    <source>
        <dbReference type="PROSITE" id="PS50026"/>
    </source>
</evidence>
<reference evidence="20 21" key="1">
    <citation type="journal article" date="2018" name="Nat. Ecol. Evol.">
        <title>Shark genomes provide insights into elasmobranch evolution and the origin of vertebrates.</title>
        <authorList>
            <person name="Hara Y"/>
            <person name="Yamaguchi K"/>
            <person name="Onimaru K"/>
            <person name="Kadota M"/>
            <person name="Koyanagi M"/>
            <person name="Keeley SD"/>
            <person name="Tatsumi K"/>
            <person name="Tanaka K"/>
            <person name="Motone F"/>
            <person name="Kageyama Y"/>
            <person name="Nozu R"/>
            <person name="Adachi N"/>
            <person name="Nishimura O"/>
            <person name="Nakagawa R"/>
            <person name="Tanegashima C"/>
            <person name="Kiyatake I"/>
            <person name="Matsumoto R"/>
            <person name="Murakumo K"/>
            <person name="Nishida K"/>
            <person name="Terakita A"/>
            <person name="Kuratani S"/>
            <person name="Sato K"/>
            <person name="Hyodo S Kuraku.S."/>
        </authorList>
    </citation>
    <scope>NUCLEOTIDE SEQUENCE [LARGE SCALE GENOMIC DNA]</scope>
</reference>
<proteinExistence type="predicted"/>
<dbReference type="FunFam" id="2.60.40.60:FF:000116">
    <property type="entry name" value="Dachsous cadherin-related 2"/>
    <property type="match status" value="1"/>
</dbReference>
<feature type="domain" description="Cadherin" evidence="19">
    <location>
        <begin position="601"/>
        <end position="704"/>
    </location>
</feature>
<feature type="domain" description="Cadherin" evidence="19">
    <location>
        <begin position="705"/>
        <end position="805"/>
    </location>
</feature>
<evidence type="ECO:0000256" key="7">
    <source>
        <dbReference type="ARBA" id="ARBA00022889"/>
    </source>
</evidence>
<dbReference type="SMART" id="SM00181">
    <property type="entry name" value="EGF"/>
    <property type="match status" value="4"/>
</dbReference>
<dbReference type="InterPro" id="IPR000742">
    <property type="entry name" value="EGF"/>
</dbReference>
<feature type="disulfide bond" evidence="13">
    <location>
        <begin position="1883"/>
        <end position="1892"/>
    </location>
</feature>
<dbReference type="FunFam" id="2.10.25.10:FF:000012">
    <property type="entry name" value="Delta-like protein"/>
    <property type="match status" value="1"/>
</dbReference>
<feature type="compositionally biased region" description="Polar residues" evidence="14">
    <location>
        <begin position="2840"/>
        <end position="2849"/>
    </location>
</feature>
<evidence type="ECO:0000256" key="13">
    <source>
        <dbReference type="PROSITE-ProRule" id="PRU00076"/>
    </source>
</evidence>
<evidence type="ECO:0000256" key="3">
    <source>
        <dbReference type="ARBA" id="ARBA00022692"/>
    </source>
</evidence>
<dbReference type="Pfam" id="PF00028">
    <property type="entry name" value="Cadherin"/>
    <property type="match status" value="15"/>
</dbReference>
<evidence type="ECO:0000256" key="11">
    <source>
        <dbReference type="ARBA" id="ARBA00023180"/>
    </source>
</evidence>
<feature type="domain" description="Cadherin" evidence="19">
    <location>
        <begin position="1539"/>
        <end position="1644"/>
    </location>
</feature>
<dbReference type="PRINTS" id="PR00205">
    <property type="entry name" value="CADHERIN"/>
</dbReference>
<sequence>MDSWRCCGISLKILILLVLQNLNLSVTVCDTADGIFTNFASGEDLGTINRNHEPYSSTNHVESSQTTTCNNLRNIHDNRLISSRSVYSFDIPENVMPGTKVGLVTASAPNQGVDDKVYAIQEDDGNGLFVINPVTGNFTLTRSLDFESAKYYILTVKVLSTDEQFNLIRAYFNVLDINDNPPVFHPDSYSINIMENVPIGTSILTLNITDADEGPNAALTFKIISGDLNGQFAVDRNAVVTVEKKLNREHQSVYALIVQAVDQAQCDSTRFTSSAWITVTLNDVNDNTPEFRTVNTIYIPEDTSIGSVIMTVSAVDLDSGLNGQIEYSLQELTRNKFSINTTSGELSIIGDLDRELVERIMIDVIASDKGEPPLSSSISITIIITDVNDNSPSFMENIYTVTVDENIPRGSDLLIVSATDSDEGKNGQVRYVISSKDFCIDSVTGLISVSGKLDREKTPWYSFVVLALDDGKSPKSGTATVNVILRDFNDFAPIIQPMQVTFHLMENTSTVPQIVHQVLGRDDDLGSNSKLTYQINLGNEDGKFSISANGSLSLVQSLDREIRAEYMLVVTATDAGDPPLTGSGTIRIIVDDLNDNTPLFDQRQCSVTVSEAAPIGFKVLTVHAVDPDAGGNGQVSYSMDFGESPFSIDPISGEIVTTSTLDREIQTSYTLIVLATDKNHMEPLSSSTLVLVIVEDVNDEPPEFLNDPYVANVPAILNEGSFVYAVTTKDRDTGINADLSFSLYGPNANKFAIDPVRGVIFAKQILKGLMDITVIVNVIDGGDNPKMDSTTLTVRFQSTNDFPQFFVDNKMHVYPEDQAVNTVISKVSAFDNVKGKIRPILFYLAAGNFGDVFQMDQLTGELKIKNTLDFEIVKYYQLWIEARNSGSPPFSSYARIDINITDVNDNFPEFKQSIYRCEVYENVPACDVCNVSAADMDSGLNGFIEYSIVAGNVNDAFKINSSSGVIRTVQMLDRERMALYTLIVKAKDQGSNTKTGTATVIISVLDKNDNAPRFSQIFLAHVLENAPVGFTIVRITTTDDDIGMNAISTYSIPGKTASLPFGVNQSTGDLIVTRLLDRETTDWYIVRVHANDSAWDVNTDVTIFVIDTNDNVPQFTEPFYSLTIPEPKEKEMFVLQVSATDPDLESNGNIFYLLQPPHEFFRVNATTGEIFTKQLIPFKILDNPSADWNKINFTLTASDLGEPPNLSETTVTITIIARNDHPPIFLPHRQLTPVPVNLEFGTKVIKLTAVDEDSYSNGELEYYITGNNDSFLFGIEQDSGWIFIANSLASSLNKVFTVSITAHDKGTPSLSSSTIVNFIVTEENRFAPQFFSQQLSYFIPEDWSAGSVIDNLTASDNDQGVNGQIMYSIVAGNDGAYFSIENTTGLLTLLRSLDFEMDSVYILQINAEDGGWMSKTGSVNVIIQVKDANDNPPVFFSQVFFATVAENSPCGTTVFKVNATDNDSGIHAEINYIIEGGHPEFFIDPQFGIITVQEILNFELHQFYEVTVRAFNTHDSSKFSLAKVYVNVTGVNEYIPQFAKTLYNFSVSENALNGTIVGCVTATDCDLGFDGIVNYLLIGKSKDRGFQIDMNTGEVVVSGNMKQNRGSHVLLQVLAKNIGSISGFDVDEALINITILEDSNALIFKSAIYQTHVREDSLVGTSVISLMADNSGTIPEWKQFEIQIKDGNKNNSFSVNSQTGEVFIASSLDRETTPFYNLTITAFGRGTSPATGNAQLMIIVDDVNDNGPILVNTEGYIMENQPPGTQLIYLNATDLDSLPNQGPFRYQLADNSNASSFVTLSPAGVLSTQKMIEREIINRSECQQNLCQNGLTCLNLPRAFLCKCPPSYTGNLCQTIVNYCAMSHGHLNHGSCVNLPTEYNCSCPFRTSGNECDGSSLGFEELSYMELPSLDPTNNIIYVELATIRENSLLLYNYDNKEGADGEFLALEIINGKIEFSYNLGSGIVQLVTDQYVADGEFHKIFATRTGKVGSLTVDNCTNDQPAQFCFVSTPGIGTERTLDLEKNRMVFGGIKLIEPILLRPDQAKSHDFIGCIKEFRLNNIPVKFAEVLSSNNILTSCPRLGRMCQAKTCLNGGICLDRWSYYLCQCPEGFTGPHCEKDTAINFNGQFHLDYFIKESYKRDQLLNNHIKRKQNQKEDKDSVSIEIQFRTDSSEGILLHIQGSINYTTVKIMEGRINYISDASSVGYIKHRLNISISDSKWHTFKMESNDSVTTLMLDKKHIKSITHPTQRVGGIEISTLSLGQAPLLQFGNPNEQGFKGCIKIFKFNNHVMPFTGSNDLVEVRPRDSSVQIECRGPNVCLNNPCPTGMKGIDLWLAYECLLVSCFSDPCKHDSTCLPSSDGTYHCICKQDFTEFCTPTIIDHAACQKGNIQLPQWSIAVIILATLAVIPLIALFIKCLYITLKSKRTKIIASVQAVTEKMSDGHNDDVDNDLDNAGKQPDILKAENSYHIIDETYITATSMEQNKKSNGQGYDLEVNDIDNATSLTSSDFDVIKYHRQIQANNDHYNKAILHGSMQNKSQPFVAFVNQRNIQCLASQQSAVGHNPGPRNGFTNQQLTQMCSSEWFPSSVLFTERKHLINDLYLTDYETDHFQHGHFDSKKSSKGGIDNLAFCGDDQIESLPAASILMSSSRPSRRMIQIVERLPLGLSVEEIKRLNAPTIHKVVENTNQIISLSQIPQRPSAQKNHPGILPSTDTSSDSDSHSSFTCSEYNYERELPACSRSSVHKYAQQDSKRNIVEDEKMLNEREIGLEGHEKWYASDTCLIGTEIVTEEDSDNNMQPCDDSPVNKTHNWGDILNWGPRFEIYVEIFKDLAELPSEPGSENQFSTAGGSEHEEFL</sequence>
<evidence type="ECO:0000256" key="10">
    <source>
        <dbReference type="ARBA" id="ARBA00023157"/>
    </source>
</evidence>
<feature type="transmembrane region" description="Helical" evidence="15">
    <location>
        <begin position="2395"/>
        <end position="2419"/>
    </location>
</feature>
<dbReference type="InterPro" id="IPR001791">
    <property type="entry name" value="Laminin_G"/>
</dbReference>
<feature type="domain" description="Cadherin" evidence="19">
    <location>
        <begin position="1234"/>
        <end position="1330"/>
    </location>
</feature>
<feature type="domain" description="Cadherin" evidence="19">
    <location>
        <begin position="496"/>
        <end position="600"/>
    </location>
</feature>
<dbReference type="Pfam" id="PF00054">
    <property type="entry name" value="Laminin_G_1"/>
    <property type="match status" value="1"/>
</dbReference>
<evidence type="ECO:0000256" key="14">
    <source>
        <dbReference type="SAM" id="MobiDB-lite"/>
    </source>
</evidence>
<feature type="domain" description="Cadherin" evidence="19">
    <location>
        <begin position="83"/>
        <end position="184"/>
    </location>
</feature>
<dbReference type="EMBL" id="BEZZ01000673">
    <property type="protein sequence ID" value="GCC35199.1"/>
    <property type="molecule type" value="Genomic_DNA"/>
</dbReference>
<dbReference type="PROSITE" id="PS50268">
    <property type="entry name" value="CADHERIN_2"/>
    <property type="match status" value="17"/>
</dbReference>
<feature type="domain" description="Laminin G" evidence="17">
    <location>
        <begin position="1894"/>
        <end position="2078"/>
    </location>
</feature>
<evidence type="ECO:0000256" key="9">
    <source>
        <dbReference type="ARBA" id="ARBA00023136"/>
    </source>
</evidence>
<dbReference type="Gene3D" id="2.10.25.10">
    <property type="entry name" value="Laminin"/>
    <property type="match status" value="2"/>
</dbReference>
<keyword evidence="11" id="KW-0325">Glycoprotein</keyword>
<name>A0A401SXR6_CHIPU</name>
<protein>
    <recommendedName>
        <fullName evidence="22">Protocadherin Fat 4</fullName>
    </recommendedName>
</protein>
<comment type="caution">
    <text evidence="20">The sequence shown here is derived from an EMBL/GenBank/DDBJ whole genome shotgun (WGS) entry which is preliminary data.</text>
</comment>
<feature type="domain" description="Cadherin" evidence="19">
    <location>
        <begin position="291"/>
        <end position="394"/>
    </location>
</feature>
<dbReference type="GO" id="GO:0007163">
    <property type="term" value="P:establishment or maintenance of cell polarity"/>
    <property type="evidence" value="ECO:0007669"/>
    <property type="project" value="UniProtKB-ARBA"/>
</dbReference>
<feature type="disulfide bond" evidence="13">
    <location>
        <begin position="2107"/>
        <end position="2116"/>
    </location>
</feature>
<dbReference type="CDD" id="cd00054">
    <property type="entry name" value="EGF_CA"/>
    <property type="match status" value="3"/>
</dbReference>
<dbReference type="STRING" id="137246.A0A401SXR6"/>
<dbReference type="FunFam" id="2.60.40.60:FF:000080">
    <property type="entry name" value="FAT atypical cadherin 1"/>
    <property type="match status" value="1"/>
</dbReference>
<dbReference type="OrthoDB" id="6252479at2759"/>
<dbReference type="InterPro" id="IPR050971">
    <property type="entry name" value="Cadherin-domain_protein"/>
</dbReference>
<dbReference type="PROSITE" id="PS00010">
    <property type="entry name" value="ASX_HYDROXYL"/>
    <property type="match status" value="3"/>
</dbReference>
<feature type="domain" description="EGF-like" evidence="18">
    <location>
        <begin position="2340"/>
        <end position="2376"/>
    </location>
</feature>
<feature type="chain" id="PRO_5019401311" description="Protocadherin Fat 4" evidence="16">
    <location>
        <begin position="26"/>
        <end position="2857"/>
    </location>
</feature>
<dbReference type="SUPFAM" id="SSF49899">
    <property type="entry name" value="Concanavalin A-like lectins/glucanases"/>
    <property type="match status" value="2"/>
</dbReference>
<keyword evidence="5" id="KW-0677">Repeat</keyword>
<dbReference type="FunFam" id="2.60.40.60:FF:000015">
    <property type="entry name" value="FAT atypical cadherin 1"/>
    <property type="match status" value="2"/>
</dbReference>
<dbReference type="PROSITE" id="PS50025">
    <property type="entry name" value="LAM_G_DOMAIN"/>
    <property type="match status" value="2"/>
</dbReference>
<feature type="domain" description="Cadherin" evidence="19">
    <location>
        <begin position="1757"/>
        <end position="1815"/>
    </location>
</feature>
<dbReference type="PANTHER" id="PTHR24025">
    <property type="entry name" value="DESMOGLEIN FAMILY MEMBER"/>
    <property type="match status" value="1"/>
</dbReference>
<evidence type="ECO:0000313" key="21">
    <source>
        <dbReference type="Proteomes" id="UP000287033"/>
    </source>
</evidence>
<dbReference type="InterPro" id="IPR020894">
    <property type="entry name" value="Cadherin_CS"/>
</dbReference>
<dbReference type="OMA" id="VADGHFH"/>
<evidence type="ECO:0000313" key="20">
    <source>
        <dbReference type="EMBL" id="GCC35199.1"/>
    </source>
</evidence>
<dbReference type="Pfam" id="PF00008">
    <property type="entry name" value="EGF"/>
    <property type="match status" value="3"/>
</dbReference>
<feature type="signal peptide" evidence="16">
    <location>
        <begin position="1"/>
        <end position="25"/>
    </location>
</feature>
<feature type="region of interest" description="Disordered" evidence="14">
    <location>
        <begin position="2695"/>
        <end position="2724"/>
    </location>
</feature>
<dbReference type="GO" id="GO:0005886">
    <property type="term" value="C:plasma membrane"/>
    <property type="evidence" value="ECO:0007669"/>
    <property type="project" value="InterPro"/>
</dbReference>
<dbReference type="SMART" id="SM00112">
    <property type="entry name" value="CA"/>
    <property type="match status" value="16"/>
</dbReference>
<keyword evidence="21" id="KW-1185">Reference proteome</keyword>
<evidence type="ECO:0000259" key="17">
    <source>
        <dbReference type="PROSITE" id="PS50025"/>
    </source>
</evidence>
<dbReference type="PROSITE" id="PS01186">
    <property type="entry name" value="EGF_2"/>
    <property type="match status" value="1"/>
</dbReference>
<dbReference type="Pfam" id="PF12661">
    <property type="entry name" value="hEGF"/>
    <property type="match status" value="1"/>
</dbReference>
<dbReference type="InterPro" id="IPR002126">
    <property type="entry name" value="Cadherin-like_dom"/>
</dbReference>
<keyword evidence="10 13" id="KW-1015">Disulfide bond</keyword>
<keyword evidence="9 15" id="KW-0472">Membrane</keyword>
<evidence type="ECO:0000256" key="4">
    <source>
        <dbReference type="ARBA" id="ARBA00022729"/>
    </source>
</evidence>
<dbReference type="Gene3D" id="2.60.40.60">
    <property type="entry name" value="Cadherins"/>
    <property type="match status" value="17"/>
</dbReference>
<feature type="domain" description="Cadherin" evidence="19">
    <location>
        <begin position="1116"/>
        <end position="1225"/>
    </location>
</feature>
<evidence type="ECO:0000259" key="19">
    <source>
        <dbReference type="PROSITE" id="PS50268"/>
    </source>
</evidence>
<feature type="domain" description="EGF-like" evidence="18">
    <location>
        <begin position="1856"/>
        <end position="1893"/>
    </location>
</feature>
<dbReference type="SUPFAM" id="SSF57196">
    <property type="entry name" value="EGF/Laminin"/>
    <property type="match status" value="1"/>
</dbReference>
<dbReference type="PROSITE" id="PS00022">
    <property type="entry name" value="EGF_1"/>
    <property type="match status" value="3"/>
</dbReference>
<dbReference type="GO" id="GO:0005911">
    <property type="term" value="C:cell-cell junction"/>
    <property type="evidence" value="ECO:0007669"/>
    <property type="project" value="TreeGrafter"/>
</dbReference>
<feature type="compositionally biased region" description="Polar residues" evidence="14">
    <location>
        <begin position="2695"/>
        <end position="2704"/>
    </location>
</feature>
<evidence type="ECO:0000256" key="16">
    <source>
        <dbReference type="SAM" id="SignalP"/>
    </source>
</evidence>
<evidence type="ECO:0000256" key="15">
    <source>
        <dbReference type="SAM" id="Phobius"/>
    </source>
</evidence>
<dbReference type="CDD" id="cd11304">
    <property type="entry name" value="Cadherin_repeat"/>
    <property type="match status" value="16"/>
</dbReference>
<comment type="subcellular location">
    <subcellularLocation>
        <location evidence="1">Membrane</location>
        <topology evidence="1">Single-pass membrane protein</topology>
    </subcellularLocation>
</comment>
<feature type="domain" description="Cadherin" evidence="19">
    <location>
        <begin position="1014"/>
        <end position="1115"/>
    </location>
</feature>
<accession>A0A401SXR6</accession>
<feature type="domain" description="Laminin G" evidence="17">
    <location>
        <begin position="2137"/>
        <end position="2313"/>
    </location>
</feature>
<dbReference type="InterPro" id="IPR015919">
    <property type="entry name" value="Cadherin-like_sf"/>
</dbReference>
<dbReference type="GO" id="GO:0005509">
    <property type="term" value="F:calcium ion binding"/>
    <property type="evidence" value="ECO:0007669"/>
    <property type="project" value="UniProtKB-UniRule"/>
</dbReference>
<keyword evidence="6 12" id="KW-0106">Calcium</keyword>
<feature type="domain" description="Cadherin" evidence="19">
    <location>
        <begin position="911"/>
        <end position="1014"/>
    </location>
</feature>
<feature type="domain" description="Cadherin" evidence="19">
    <location>
        <begin position="815"/>
        <end position="910"/>
    </location>
</feature>
<feature type="domain" description="Cadherin" evidence="19">
    <location>
        <begin position="1436"/>
        <end position="1538"/>
    </location>
</feature>
<dbReference type="SMART" id="SM00179">
    <property type="entry name" value="EGF_CA"/>
    <property type="match status" value="3"/>
</dbReference>
<evidence type="ECO:0000256" key="5">
    <source>
        <dbReference type="ARBA" id="ARBA00022737"/>
    </source>
</evidence>
<keyword evidence="8 15" id="KW-1133">Transmembrane helix</keyword>
<evidence type="ECO:0000256" key="6">
    <source>
        <dbReference type="ARBA" id="ARBA00022837"/>
    </source>
</evidence>
<dbReference type="InterPro" id="IPR013032">
    <property type="entry name" value="EGF-like_CS"/>
</dbReference>
<evidence type="ECO:0000256" key="2">
    <source>
        <dbReference type="ARBA" id="ARBA00022536"/>
    </source>
</evidence>
<feature type="disulfide bond" evidence="13">
    <location>
        <begin position="1844"/>
        <end position="1853"/>
    </location>
</feature>
<dbReference type="InterPro" id="IPR013320">
    <property type="entry name" value="ConA-like_dom_sf"/>
</dbReference>